<evidence type="ECO:0000256" key="1">
    <source>
        <dbReference type="SAM" id="SignalP"/>
    </source>
</evidence>
<evidence type="ECO:0000313" key="3">
    <source>
        <dbReference type="Proteomes" id="UP000198755"/>
    </source>
</evidence>
<gene>
    <name evidence="2" type="ORF">SAMN05444581_11084</name>
</gene>
<sequence>MKLSLLSSFAALVFMGSMVASVEEANAVVCARGVYRAGCAGPRGAVVARRPVYAPRAVVVAPRGAYVRRRIY</sequence>
<evidence type="ECO:0000313" key="2">
    <source>
        <dbReference type="EMBL" id="SFK55426.1"/>
    </source>
</evidence>
<keyword evidence="3" id="KW-1185">Reference proteome</keyword>
<protein>
    <submittedName>
        <fullName evidence="2">Uncharacterized protein</fullName>
    </submittedName>
</protein>
<proteinExistence type="predicted"/>
<reference evidence="2 3" key="1">
    <citation type="submission" date="2016-10" db="EMBL/GenBank/DDBJ databases">
        <authorList>
            <person name="de Groot N.N."/>
        </authorList>
    </citation>
    <scope>NUCLEOTIDE SEQUENCE [LARGE SCALE GENOMIC DNA]</scope>
    <source>
        <strain evidence="2 3">NE2</strain>
    </source>
</reference>
<dbReference type="Proteomes" id="UP000198755">
    <property type="component" value="Unassembled WGS sequence"/>
</dbReference>
<name>A0A1I4AI24_9HYPH</name>
<dbReference type="EMBL" id="FOSN01000010">
    <property type="protein sequence ID" value="SFK55426.1"/>
    <property type="molecule type" value="Genomic_DNA"/>
</dbReference>
<organism evidence="2 3">
    <name type="scientific">Methylocapsa palsarum</name>
    <dbReference type="NCBI Taxonomy" id="1612308"/>
    <lineage>
        <taxon>Bacteria</taxon>
        <taxon>Pseudomonadati</taxon>
        <taxon>Pseudomonadota</taxon>
        <taxon>Alphaproteobacteria</taxon>
        <taxon>Hyphomicrobiales</taxon>
        <taxon>Beijerinckiaceae</taxon>
        <taxon>Methylocapsa</taxon>
    </lineage>
</organism>
<dbReference type="AlphaFoldDB" id="A0A1I4AI24"/>
<keyword evidence="1" id="KW-0732">Signal</keyword>
<dbReference type="STRING" id="1612308.SAMN05444581_11084"/>
<dbReference type="RefSeq" id="WP_091682799.1">
    <property type="nucleotide sequence ID" value="NZ_FOSN01000010.1"/>
</dbReference>
<feature type="chain" id="PRO_5011773514" evidence="1">
    <location>
        <begin position="21"/>
        <end position="72"/>
    </location>
</feature>
<feature type="signal peptide" evidence="1">
    <location>
        <begin position="1"/>
        <end position="20"/>
    </location>
</feature>
<accession>A0A1I4AI24</accession>